<comment type="caution">
    <text evidence="1">The sequence shown here is derived from an EMBL/GenBank/DDBJ whole genome shotgun (WGS) entry which is preliminary data.</text>
</comment>
<dbReference type="RefSeq" id="WP_282201562.1">
    <property type="nucleotide sequence ID" value="NZ_BOQE01000002.1"/>
</dbReference>
<gene>
    <name evidence="1" type="ORF">DNHGIG_40650</name>
</gene>
<keyword evidence="2" id="KW-1185">Reference proteome</keyword>
<name>A0AAV4LL75_9BACL</name>
<evidence type="ECO:0000313" key="1">
    <source>
        <dbReference type="EMBL" id="GIM48516.1"/>
    </source>
</evidence>
<dbReference type="AlphaFoldDB" id="A0AAV4LL75"/>
<dbReference type="EMBL" id="BOQE01000002">
    <property type="protein sequence ID" value="GIM48516.1"/>
    <property type="molecule type" value="Genomic_DNA"/>
</dbReference>
<sequence>MEFELAKKYEDVRLTPELRSMFTDIVMGDEATLKTFLAIAKHTTNESIGITIKQIIELVKIDRRGKRGHTFETIHSNIDRKHAERVVDKLLSMGLCYYHAIPPSKLLKLTIRGLEVAGEIKVRLEKAKKGADSLVQA</sequence>
<accession>A0AAV4LL75</accession>
<proteinExistence type="predicted"/>
<reference evidence="1" key="1">
    <citation type="journal article" date="2023" name="Int. J. Syst. Evol. Microbiol.">
        <title>Collibacillus ludicampi gen. nov., sp. nov., a new soil bacterium of the family Alicyclobacillaceae.</title>
        <authorList>
            <person name="Jojima T."/>
            <person name="Ioku Y."/>
            <person name="Fukuta Y."/>
            <person name="Shirasaka N."/>
            <person name="Matsumura Y."/>
            <person name="Mori M."/>
        </authorList>
    </citation>
    <scope>NUCLEOTIDE SEQUENCE</scope>
    <source>
        <strain evidence="1">TP075</strain>
    </source>
</reference>
<protein>
    <submittedName>
        <fullName evidence="1">Uncharacterized protein</fullName>
    </submittedName>
</protein>
<organism evidence="1 2">
    <name type="scientific">Collibacillus ludicampi</name>
    <dbReference type="NCBI Taxonomy" id="2771369"/>
    <lineage>
        <taxon>Bacteria</taxon>
        <taxon>Bacillati</taxon>
        <taxon>Bacillota</taxon>
        <taxon>Bacilli</taxon>
        <taxon>Bacillales</taxon>
        <taxon>Alicyclobacillaceae</taxon>
        <taxon>Collibacillus</taxon>
    </lineage>
</organism>
<dbReference type="Proteomes" id="UP001057291">
    <property type="component" value="Unassembled WGS sequence"/>
</dbReference>
<evidence type="ECO:0000313" key="2">
    <source>
        <dbReference type="Proteomes" id="UP001057291"/>
    </source>
</evidence>